<keyword evidence="2" id="KW-0808">Transferase</keyword>
<dbReference type="SUPFAM" id="SSF53756">
    <property type="entry name" value="UDP-Glycosyltransferase/glycogen phosphorylase"/>
    <property type="match status" value="1"/>
</dbReference>
<gene>
    <name evidence="4" type="ORF">HKBW3S25_00898</name>
</gene>
<dbReference type="Pfam" id="PF13439">
    <property type="entry name" value="Glyco_transf_4"/>
    <property type="match status" value="1"/>
</dbReference>
<evidence type="ECO:0000313" key="5">
    <source>
        <dbReference type="Proteomes" id="UP000543224"/>
    </source>
</evidence>
<proteinExistence type="predicted"/>
<dbReference type="Proteomes" id="UP000543224">
    <property type="component" value="Unassembled WGS sequence"/>
</dbReference>
<dbReference type="GO" id="GO:0016757">
    <property type="term" value="F:glycosyltransferase activity"/>
    <property type="evidence" value="ECO:0007669"/>
    <property type="project" value="UniProtKB-KW"/>
</dbReference>
<feature type="domain" description="Glycosyltransferase subfamily 4-like N-terminal" evidence="3">
    <location>
        <begin position="14"/>
        <end position="179"/>
    </location>
</feature>
<dbReference type="PANTHER" id="PTHR12526">
    <property type="entry name" value="GLYCOSYLTRANSFERASE"/>
    <property type="match status" value="1"/>
</dbReference>
<evidence type="ECO:0000259" key="3">
    <source>
        <dbReference type="Pfam" id="PF13439"/>
    </source>
</evidence>
<reference evidence="4 5" key="1">
    <citation type="journal article" date="2020" name="Front. Microbiol.">
        <title>Single-cell genomics of novel Actinobacteria with the Wood-Ljungdahl pathway discovered in a serpentinizing system.</title>
        <authorList>
            <person name="Merino N."/>
            <person name="Kawai M."/>
            <person name="Boyd E.S."/>
            <person name="Colman D.R."/>
            <person name="McGlynn S.E."/>
            <person name="Nealson K.H."/>
            <person name="Kurokawa K."/>
            <person name="Hongoh Y."/>
        </authorList>
    </citation>
    <scope>NUCLEOTIDE SEQUENCE [LARGE SCALE GENOMIC DNA]</scope>
    <source>
        <strain evidence="4 5">S25</strain>
    </source>
</reference>
<dbReference type="InterPro" id="IPR028098">
    <property type="entry name" value="Glyco_trans_4-like_N"/>
</dbReference>
<organism evidence="4 5">
    <name type="scientific">Candidatus Hakubella thermalkaliphila</name>
    <dbReference type="NCBI Taxonomy" id="2754717"/>
    <lineage>
        <taxon>Bacteria</taxon>
        <taxon>Bacillati</taxon>
        <taxon>Actinomycetota</taxon>
        <taxon>Actinomycetota incertae sedis</taxon>
        <taxon>Candidatus Hakubellales</taxon>
        <taxon>Candidatus Hakubellaceae</taxon>
        <taxon>Candidatus Hakubella</taxon>
    </lineage>
</organism>
<sequence length="401" mass="45100">MKICFFMSTFLPKIGGAELAAHYLAEDLTREGHRVTVLAPFYRGKRKIKTNYVIHRFKYPPGWLFFEPILLLYLALEKLISRFDLLHVYATYPSGYCGSILKKFFRFPLIITPQGADIQKIPEIGYGLRLDPRVEKKIGLALKRADAIVSISDSIKRDIVEVGGDPKKIYDIPNGVWVDRFAHPQKDIRRIFHLNSTDRVILAVGRNHPKKGYADLIEAMALVKRKFRKAKCVIIGAGTENLLPMVKDLDLQGEVVLAGEIAPAKGESLDLRALALPQEDLVSAYLSSDIFVSPSLIEGFALVIPEALAAGLPVVATDVPGNRDAIVDGYNGLIARARDPQDLAEKILVLLEDEDLRMRMSANARKSSLRYDWGKITEEYIKVYEHLLAKVWCRSRCAPYH</sequence>
<evidence type="ECO:0000256" key="2">
    <source>
        <dbReference type="ARBA" id="ARBA00022679"/>
    </source>
</evidence>
<evidence type="ECO:0000313" key="4">
    <source>
        <dbReference type="EMBL" id="GFP25426.1"/>
    </source>
</evidence>
<keyword evidence="1" id="KW-0328">Glycosyltransferase</keyword>
<dbReference type="EMBL" id="BLRX01000087">
    <property type="protein sequence ID" value="GFP25426.1"/>
    <property type="molecule type" value="Genomic_DNA"/>
</dbReference>
<dbReference type="Pfam" id="PF13692">
    <property type="entry name" value="Glyco_trans_1_4"/>
    <property type="match status" value="1"/>
</dbReference>
<dbReference type="CDD" id="cd03801">
    <property type="entry name" value="GT4_PimA-like"/>
    <property type="match status" value="1"/>
</dbReference>
<dbReference type="Gene3D" id="3.40.50.2000">
    <property type="entry name" value="Glycogen Phosphorylase B"/>
    <property type="match status" value="2"/>
</dbReference>
<dbReference type="AlphaFoldDB" id="A0A6V8P3P9"/>
<protein>
    <recommendedName>
        <fullName evidence="3">Glycosyltransferase subfamily 4-like N-terminal domain-containing protein</fullName>
    </recommendedName>
</protein>
<accession>A0A6V8P3P9</accession>
<dbReference type="PANTHER" id="PTHR12526:SF510">
    <property type="entry name" value="D-INOSITOL 3-PHOSPHATE GLYCOSYLTRANSFERASE"/>
    <property type="match status" value="1"/>
</dbReference>
<comment type="caution">
    <text evidence="4">The sequence shown here is derived from an EMBL/GenBank/DDBJ whole genome shotgun (WGS) entry which is preliminary data.</text>
</comment>
<evidence type="ECO:0000256" key="1">
    <source>
        <dbReference type="ARBA" id="ARBA00022676"/>
    </source>
</evidence>
<name>A0A6V8P3P9_9ACTN</name>